<dbReference type="PANTHER" id="PTHR43734:SF1">
    <property type="entry name" value="PHYTOENE DESATURASE"/>
    <property type="match status" value="1"/>
</dbReference>
<name>A0A4D6HCR3_9EURY</name>
<keyword evidence="2" id="KW-0125">Carotenoid biosynthesis</keyword>
<dbReference type="Gene3D" id="3.50.50.60">
    <property type="entry name" value="FAD/NAD(P)-binding domain"/>
    <property type="match status" value="2"/>
</dbReference>
<proteinExistence type="predicted"/>
<dbReference type="RefSeq" id="WP_049995421.1">
    <property type="nucleotide sequence ID" value="NZ_CP031310.1"/>
</dbReference>
<dbReference type="PANTHER" id="PTHR43734">
    <property type="entry name" value="PHYTOENE DESATURASE"/>
    <property type="match status" value="1"/>
</dbReference>
<comment type="pathway">
    <text evidence="1">Carotenoid biosynthesis.</text>
</comment>
<dbReference type="EMBL" id="CP031310">
    <property type="protein sequence ID" value="QCC51026.1"/>
    <property type="molecule type" value="Genomic_DNA"/>
</dbReference>
<evidence type="ECO:0000256" key="2">
    <source>
        <dbReference type="ARBA" id="ARBA00022746"/>
    </source>
</evidence>
<dbReference type="STRING" id="1457250.GCA_000755225_00060"/>
<keyword evidence="3" id="KW-0560">Oxidoreductase</keyword>
<dbReference type="Pfam" id="PF01593">
    <property type="entry name" value="Amino_oxidase"/>
    <property type="match status" value="1"/>
</dbReference>
<dbReference type="KEGG" id="hsn:DV733_07110"/>
<dbReference type="GO" id="GO:0016491">
    <property type="term" value="F:oxidoreductase activity"/>
    <property type="evidence" value="ECO:0007669"/>
    <property type="project" value="UniProtKB-KW"/>
</dbReference>
<evidence type="ECO:0000313" key="6">
    <source>
        <dbReference type="Proteomes" id="UP000296706"/>
    </source>
</evidence>
<dbReference type="OrthoDB" id="40741at2157"/>
<gene>
    <name evidence="5" type="primary">crtI</name>
    <name evidence="5" type="ORF">DV733_07110</name>
</gene>
<organism evidence="5 6">
    <name type="scientific">Halapricum salinum</name>
    <dbReference type="NCBI Taxonomy" id="1457250"/>
    <lineage>
        <taxon>Archaea</taxon>
        <taxon>Methanobacteriati</taxon>
        <taxon>Methanobacteriota</taxon>
        <taxon>Stenosarchaea group</taxon>
        <taxon>Halobacteria</taxon>
        <taxon>Halobacteriales</taxon>
        <taxon>Haloarculaceae</taxon>
        <taxon>Halapricum</taxon>
    </lineage>
</organism>
<dbReference type="InterPro" id="IPR036188">
    <property type="entry name" value="FAD/NAD-bd_sf"/>
</dbReference>
<evidence type="ECO:0000313" key="5">
    <source>
        <dbReference type="EMBL" id="QCC51026.1"/>
    </source>
</evidence>
<dbReference type="NCBIfam" id="TIGR02734">
    <property type="entry name" value="crtI_fam"/>
    <property type="match status" value="1"/>
</dbReference>
<dbReference type="GO" id="GO:0016117">
    <property type="term" value="P:carotenoid biosynthetic process"/>
    <property type="evidence" value="ECO:0007669"/>
    <property type="project" value="UniProtKB-KW"/>
</dbReference>
<dbReference type="InterPro" id="IPR002937">
    <property type="entry name" value="Amino_oxidase"/>
</dbReference>
<dbReference type="AlphaFoldDB" id="A0A4D6HCR3"/>
<reference evidence="5 6" key="1">
    <citation type="journal article" date="2019" name="Nat. Commun.">
        <title>A new type of DNA phosphorothioation-based antiviral system in archaea.</title>
        <authorList>
            <person name="Xiong L."/>
            <person name="Liu S."/>
            <person name="Chen S."/>
            <person name="Xiao Y."/>
            <person name="Zhu B."/>
            <person name="Gao Y."/>
            <person name="Zhang Y."/>
            <person name="Chen B."/>
            <person name="Luo J."/>
            <person name="Deng Z."/>
            <person name="Chen X."/>
            <person name="Wang L."/>
            <person name="Chen S."/>
        </authorList>
    </citation>
    <scope>NUCLEOTIDE SEQUENCE [LARGE SCALE GENOMIC DNA]</scope>
    <source>
        <strain evidence="5 6">CBA1105</strain>
    </source>
</reference>
<dbReference type="SUPFAM" id="SSF51905">
    <property type="entry name" value="FAD/NAD(P)-binding domain"/>
    <property type="match status" value="1"/>
</dbReference>
<evidence type="ECO:0000256" key="3">
    <source>
        <dbReference type="ARBA" id="ARBA00023002"/>
    </source>
</evidence>
<evidence type="ECO:0000259" key="4">
    <source>
        <dbReference type="Pfam" id="PF01593"/>
    </source>
</evidence>
<dbReference type="GeneID" id="39847621"/>
<protein>
    <submittedName>
        <fullName evidence="5">Phytoene desaturase</fullName>
    </submittedName>
</protein>
<accession>A0A4D6HCR3</accession>
<dbReference type="InterPro" id="IPR014105">
    <property type="entry name" value="Carotenoid/retinoid_OxRdtase"/>
</dbReference>
<sequence length="533" mass="59399">MKFTDDPLDDESVTVIGGGFGGLSAAAYLAQAGADVTVLERNERLGGAANRIERDGFRFDTGPSWYLMPDVFERFFEHFNREPDDYYTIDQLDPHYRVFFTDSPPQPEKGAPDSDEIDPVCDWVSTSPDREQSREIFAAYEDGGGETFDAYLDEAEYAYEVGMEHFVYEDRSRVRDMLDLDVARCGRGLSLLGSMQEHVEGYFDEPKLQQLLQYTLVFLGGSPHNTPALYNLMAHVDYNLGVYYPEGGIYSVVEGIVELGREHGVGYRTSVEVTDIQNTASGLVLQTTDGRSHTDVAVANANPAHVERDLLSPAERSHDPDYWDDRTYAPSALLWYLGVEGEVDPLAHHSLVFPEDWDPHFEQLFEDPQWPENPAYYLAVPSKTDDSVAPEGHHAVVILVPIAPGLDDGSERRERYRDRLLNDLARNVGVDLRDRIVVEESACVSEFADRFNYPQGTALGMAHTLTQTGPLRPSHRASKVEDLYYVGGYTNPGIGVPMTLISGEQVADAVVEDRTGGGGRLDRVLGRSVPLSW</sequence>
<feature type="domain" description="Amine oxidase" evidence="4">
    <location>
        <begin position="21"/>
        <end position="510"/>
    </location>
</feature>
<keyword evidence="6" id="KW-1185">Reference proteome</keyword>
<evidence type="ECO:0000256" key="1">
    <source>
        <dbReference type="ARBA" id="ARBA00004829"/>
    </source>
</evidence>
<dbReference type="Proteomes" id="UP000296706">
    <property type="component" value="Chromosome"/>
</dbReference>